<dbReference type="AlphaFoldDB" id="A0A1G1VTU6"/>
<proteinExistence type="inferred from homology"/>
<dbReference type="GO" id="GO:0046872">
    <property type="term" value="F:metal ion binding"/>
    <property type="evidence" value="ECO:0007669"/>
    <property type="project" value="UniProtKB-KW"/>
</dbReference>
<dbReference type="InterPro" id="IPR000092">
    <property type="entry name" value="Polyprenyl_synt"/>
</dbReference>
<comment type="similarity">
    <text evidence="2 6">Belongs to the FPP/GGPP synthase family.</text>
</comment>
<organism evidence="7 8">
    <name type="scientific">Candidatus Chisholmbacteria bacterium RIFCSPHIGHO2_01_FULL_52_32</name>
    <dbReference type="NCBI Taxonomy" id="1797591"/>
    <lineage>
        <taxon>Bacteria</taxon>
        <taxon>Candidatus Chisholmiibacteriota</taxon>
    </lineage>
</organism>
<protein>
    <recommendedName>
        <fullName evidence="9">Polyprenyl synthetase</fullName>
    </recommendedName>
</protein>
<dbReference type="GO" id="GO:0008299">
    <property type="term" value="P:isoprenoid biosynthetic process"/>
    <property type="evidence" value="ECO:0007669"/>
    <property type="project" value="InterPro"/>
</dbReference>
<gene>
    <name evidence="7" type="ORF">A2786_05020</name>
</gene>
<keyword evidence="5" id="KW-0460">Magnesium</keyword>
<evidence type="ECO:0000256" key="5">
    <source>
        <dbReference type="ARBA" id="ARBA00022842"/>
    </source>
</evidence>
<evidence type="ECO:0000313" key="7">
    <source>
        <dbReference type="EMBL" id="OGY18825.1"/>
    </source>
</evidence>
<evidence type="ECO:0000256" key="1">
    <source>
        <dbReference type="ARBA" id="ARBA00001946"/>
    </source>
</evidence>
<evidence type="ECO:0000256" key="4">
    <source>
        <dbReference type="ARBA" id="ARBA00022723"/>
    </source>
</evidence>
<dbReference type="SUPFAM" id="SSF48576">
    <property type="entry name" value="Terpenoid synthases"/>
    <property type="match status" value="1"/>
</dbReference>
<dbReference type="EMBL" id="MHCJ01000003">
    <property type="protein sequence ID" value="OGY18825.1"/>
    <property type="molecule type" value="Genomic_DNA"/>
</dbReference>
<comment type="cofactor">
    <cofactor evidence="1">
        <name>Mg(2+)</name>
        <dbReference type="ChEBI" id="CHEBI:18420"/>
    </cofactor>
</comment>
<dbReference type="Gene3D" id="1.10.600.10">
    <property type="entry name" value="Farnesyl Diphosphate Synthase"/>
    <property type="match status" value="1"/>
</dbReference>
<dbReference type="InterPro" id="IPR033749">
    <property type="entry name" value="Polyprenyl_synt_CS"/>
</dbReference>
<name>A0A1G1VTU6_9BACT</name>
<evidence type="ECO:0000256" key="3">
    <source>
        <dbReference type="ARBA" id="ARBA00022679"/>
    </source>
</evidence>
<dbReference type="PROSITE" id="PS00723">
    <property type="entry name" value="POLYPRENYL_SYNTHASE_1"/>
    <property type="match status" value="1"/>
</dbReference>
<evidence type="ECO:0000256" key="2">
    <source>
        <dbReference type="ARBA" id="ARBA00006706"/>
    </source>
</evidence>
<reference evidence="7 8" key="1">
    <citation type="journal article" date="2016" name="Nat. Commun.">
        <title>Thousands of microbial genomes shed light on interconnected biogeochemical processes in an aquifer system.</title>
        <authorList>
            <person name="Anantharaman K."/>
            <person name="Brown C.T."/>
            <person name="Hug L.A."/>
            <person name="Sharon I."/>
            <person name="Castelle C.J."/>
            <person name="Probst A.J."/>
            <person name="Thomas B.C."/>
            <person name="Singh A."/>
            <person name="Wilkins M.J."/>
            <person name="Karaoz U."/>
            <person name="Brodie E.L."/>
            <person name="Williams K.H."/>
            <person name="Hubbard S.S."/>
            <person name="Banfield J.F."/>
        </authorList>
    </citation>
    <scope>NUCLEOTIDE SEQUENCE [LARGE SCALE GENOMIC DNA]</scope>
</reference>
<keyword evidence="3 6" id="KW-0808">Transferase</keyword>
<dbReference type="GO" id="GO:0004659">
    <property type="term" value="F:prenyltransferase activity"/>
    <property type="evidence" value="ECO:0007669"/>
    <property type="project" value="InterPro"/>
</dbReference>
<dbReference type="Proteomes" id="UP000179233">
    <property type="component" value="Unassembled WGS sequence"/>
</dbReference>
<dbReference type="SFLD" id="SFLDS00005">
    <property type="entry name" value="Isoprenoid_Synthase_Type_I"/>
    <property type="match status" value="1"/>
</dbReference>
<sequence>MNGELGAQYLASYRIKTDPLLTNFLRKKINQAAAIDGLSKTLVQKFEKMTKLGKRLRGALVVLGYQSSGGKDIRAILDTSLFVELFHTGALVLDDLMDQDETRRGLPSIHKQFEAEGRKWKIRSSSALYGRSMAMNVGNLAFYLSWEKLMQGNFPAKDLIKAGSLYVKFVTRLIYGQSLDITKRKNTINPKSAILKTIRHKTAEYTGVMPLLIGATLAGLKDQRKKKALEKYGLSLGMAMQLRDDILGIYGKEKEIGKPVGSDLREGKQTMLVYHLFRYGTGKQRAITRNLLGKRALTKEDVRQMKKLLKDSGTLKYVTDLGWDYVDQGKKVIPEVSGDPETKALLESLIMLMMERTK</sequence>
<dbReference type="PANTHER" id="PTHR12001">
    <property type="entry name" value="GERANYLGERANYL PYROPHOSPHATE SYNTHASE"/>
    <property type="match status" value="1"/>
</dbReference>
<comment type="caution">
    <text evidence="7">The sequence shown here is derived from an EMBL/GenBank/DDBJ whole genome shotgun (WGS) entry which is preliminary data.</text>
</comment>
<dbReference type="CDD" id="cd00685">
    <property type="entry name" value="Trans_IPPS_HT"/>
    <property type="match status" value="1"/>
</dbReference>
<accession>A0A1G1VTU6</accession>
<dbReference type="InterPro" id="IPR008949">
    <property type="entry name" value="Isoprenoid_synthase_dom_sf"/>
</dbReference>
<dbReference type="PANTHER" id="PTHR12001:SF85">
    <property type="entry name" value="SHORT CHAIN ISOPRENYL DIPHOSPHATE SYNTHASE"/>
    <property type="match status" value="1"/>
</dbReference>
<evidence type="ECO:0008006" key="9">
    <source>
        <dbReference type="Google" id="ProtNLM"/>
    </source>
</evidence>
<evidence type="ECO:0000256" key="6">
    <source>
        <dbReference type="RuleBase" id="RU004466"/>
    </source>
</evidence>
<evidence type="ECO:0000313" key="8">
    <source>
        <dbReference type="Proteomes" id="UP000179233"/>
    </source>
</evidence>
<dbReference type="Pfam" id="PF00348">
    <property type="entry name" value="polyprenyl_synt"/>
    <property type="match status" value="1"/>
</dbReference>
<keyword evidence="4" id="KW-0479">Metal-binding</keyword>